<evidence type="ECO:0000313" key="3">
    <source>
        <dbReference type="Proteomes" id="UP001443914"/>
    </source>
</evidence>
<feature type="region of interest" description="Disordered" evidence="1">
    <location>
        <begin position="64"/>
        <end position="87"/>
    </location>
</feature>
<accession>A0AAW1MUX0</accession>
<organism evidence="2 3">
    <name type="scientific">Saponaria officinalis</name>
    <name type="common">Common soapwort</name>
    <name type="synonym">Lychnis saponaria</name>
    <dbReference type="NCBI Taxonomy" id="3572"/>
    <lineage>
        <taxon>Eukaryota</taxon>
        <taxon>Viridiplantae</taxon>
        <taxon>Streptophyta</taxon>
        <taxon>Embryophyta</taxon>
        <taxon>Tracheophyta</taxon>
        <taxon>Spermatophyta</taxon>
        <taxon>Magnoliopsida</taxon>
        <taxon>eudicotyledons</taxon>
        <taxon>Gunneridae</taxon>
        <taxon>Pentapetalae</taxon>
        <taxon>Caryophyllales</taxon>
        <taxon>Caryophyllaceae</taxon>
        <taxon>Caryophylleae</taxon>
        <taxon>Saponaria</taxon>
    </lineage>
</organism>
<proteinExistence type="predicted"/>
<reference evidence="2" key="1">
    <citation type="submission" date="2024-03" db="EMBL/GenBank/DDBJ databases">
        <title>WGS assembly of Saponaria officinalis var. Norfolk2.</title>
        <authorList>
            <person name="Jenkins J."/>
            <person name="Shu S."/>
            <person name="Grimwood J."/>
            <person name="Barry K."/>
            <person name="Goodstein D."/>
            <person name="Schmutz J."/>
            <person name="Leebens-Mack J."/>
            <person name="Osbourn A."/>
        </authorList>
    </citation>
    <scope>NUCLEOTIDE SEQUENCE [LARGE SCALE GENOMIC DNA]</scope>
    <source>
        <strain evidence="2">JIC</strain>
    </source>
</reference>
<evidence type="ECO:0000313" key="2">
    <source>
        <dbReference type="EMBL" id="KAK9750318.1"/>
    </source>
</evidence>
<dbReference type="EMBL" id="JBDFQZ010000002">
    <property type="protein sequence ID" value="KAK9750318.1"/>
    <property type="molecule type" value="Genomic_DNA"/>
</dbReference>
<feature type="region of interest" description="Disordered" evidence="1">
    <location>
        <begin position="1"/>
        <end position="28"/>
    </location>
</feature>
<dbReference type="PANTHER" id="PTHR34539:SF19">
    <property type="entry name" value="T6J4.11 PROTEIN"/>
    <property type="match status" value="1"/>
</dbReference>
<dbReference type="PANTHER" id="PTHR34539">
    <property type="entry name" value="T6J4.11 PROTEIN"/>
    <property type="match status" value="1"/>
</dbReference>
<dbReference type="AlphaFoldDB" id="A0AAW1MUX0"/>
<comment type="caution">
    <text evidence="2">The sequence shown here is derived from an EMBL/GenBank/DDBJ whole genome shotgun (WGS) entry which is preliminary data.</text>
</comment>
<sequence length="163" mass="17884">MDAPPSHKKRSRVDSAATESPPESTKVKRIRDDLLSLLDDFDTVPDRDPLSHDLDSVIRSFQEEISGSKSGSASPTPDTVEPGPEVTESVGIGEFLWEFEGGLPSYDPFEFGLDYEESVISGDVDNSQVNGNEYVALDGLFDYPDLGFGLDLSWRSETLPALR</sequence>
<feature type="compositionally biased region" description="Basic residues" evidence="1">
    <location>
        <begin position="1"/>
        <end position="11"/>
    </location>
</feature>
<gene>
    <name evidence="2" type="ORF">RND81_02G187200</name>
</gene>
<protein>
    <submittedName>
        <fullName evidence="2">Uncharacterized protein</fullName>
    </submittedName>
</protein>
<feature type="compositionally biased region" description="Polar residues" evidence="1">
    <location>
        <begin position="64"/>
        <end position="77"/>
    </location>
</feature>
<name>A0AAW1MUX0_SAPOF</name>
<evidence type="ECO:0000256" key="1">
    <source>
        <dbReference type="SAM" id="MobiDB-lite"/>
    </source>
</evidence>
<dbReference type="Proteomes" id="UP001443914">
    <property type="component" value="Unassembled WGS sequence"/>
</dbReference>
<keyword evidence="3" id="KW-1185">Reference proteome</keyword>